<dbReference type="CDD" id="cd05466">
    <property type="entry name" value="PBP2_LTTR_substrate"/>
    <property type="match status" value="1"/>
</dbReference>
<evidence type="ECO:0000256" key="3">
    <source>
        <dbReference type="ARBA" id="ARBA00023125"/>
    </source>
</evidence>
<evidence type="ECO:0000256" key="2">
    <source>
        <dbReference type="ARBA" id="ARBA00023015"/>
    </source>
</evidence>
<keyword evidence="2" id="KW-0805">Transcription regulation</keyword>
<dbReference type="InterPro" id="IPR000847">
    <property type="entry name" value="LysR_HTH_N"/>
</dbReference>
<feature type="domain" description="HTH lysR-type" evidence="5">
    <location>
        <begin position="16"/>
        <end position="73"/>
    </location>
</feature>
<dbReference type="SUPFAM" id="SSF53850">
    <property type="entry name" value="Periplasmic binding protein-like II"/>
    <property type="match status" value="1"/>
</dbReference>
<dbReference type="SUPFAM" id="SSF46785">
    <property type="entry name" value="Winged helix' DNA-binding domain"/>
    <property type="match status" value="1"/>
</dbReference>
<comment type="similarity">
    <text evidence="1">Belongs to the LysR transcriptional regulatory family.</text>
</comment>
<dbReference type="InterPro" id="IPR005119">
    <property type="entry name" value="LysR_subst-bd"/>
</dbReference>
<evidence type="ECO:0000259" key="5">
    <source>
        <dbReference type="PROSITE" id="PS50931"/>
    </source>
</evidence>
<keyword evidence="7" id="KW-1185">Reference proteome</keyword>
<dbReference type="PANTHER" id="PTHR30419">
    <property type="entry name" value="HTH-TYPE TRANSCRIPTIONAL REGULATOR YBHD"/>
    <property type="match status" value="1"/>
</dbReference>
<dbReference type="STRING" id="80876.SAMN05421779_10657"/>
<organism evidence="6 7">
    <name type="scientific">Insolitispirillum peregrinum</name>
    <dbReference type="NCBI Taxonomy" id="80876"/>
    <lineage>
        <taxon>Bacteria</taxon>
        <taxon>Pseudomonadati</taxon>
        <taxon>Pseudomonadota</taxon>
        <taxon>Alphaproteobacteria</taxon>
        <taxon>Rhodospirillales</taxon>
        <taxon>Novispirillaceae</taxon>
        <taxon>Insolitispirillum</taxon>
    </lineage>
</organism>
<keyword evidence="3 6" id="KW-0238">DNA-binding</keyword>
<dbReference type="Gene3D" id="3.40.190.290">
    <property type="match status" value="1"/>
</dbReference>
<accession>A0A1N7P533</accession>
<dbReference type="GO" id="GO:0003677">
    <property type="term" value="F:DNA binding"/>
    <property type="evidence" value="ECO:0007669"/>
    <property type="project" value="UniProtKB-KW"/>
</dbReference>
<evidence type="ECO:0000256" key="1">
    <source>
        <dbReference type="ARBA" id="ARBA00009437"/>
    </source>
</evidence>
<dbReference type="InterPro" id="IPR050950">
    <property type="entry name" value="HTH-type_LysR_regulators"/>
</dbReference>
<proteinExistence type="inferred from homology"/>
<dbReference type="Proteomes" id="UP000185678">
    <property type="component" value="Unassembled WGS sequence"/>
</dbReference>
<name>A0A1N7P533_9PROT</name>
<evidence type="ECO:0000256" key="4">
    <source>
        <dbReference type="ARBA" id="ARBA00023163"/>
    </source>
</evidence>
<dbReference type="InterPro" id="IPR036388">
    <property type="entry name" value="WH-like_DNA-bd_sf"/>
</dbReference>
<keyword evidence="4" id="KW-0804">Transcription</keyword>
<dbReference type="Pfam" id="PF03466">
    <property type="entry name" value="LysR_substrate"/>
    <property type="match status" value="1"/>
</dbReference>
<dbReference type="GO" id="GO:0005829">
    <property type="term" value="C:cytosol"/>
    <property type="evidence" value="ECO:0007669"/>
    <property type="project" value="TreeGrafter"/>
</dbReference>
<dbReference type="PROSITE" id="PS50931">
    <property type="entry name" value="HTH_LYSR"/>
    <property type="match status" value="1"/>
</dbReference>
<gene>
    <name evidence="6" type="ORF">SAMN05421779_10657</name>
</gene>
<reference evidence="6 7" key="1">
    <citation type="submission" date="2017-01" db="EMBL/GenBank/DDBJ databases">
        <authorList>
            <person name="Mah S.A."/>
            <person name="Swanson W.J."/>
            <person name="Moy G.W."/>
            <person name="Vacquier V.D."/>
        </authorList>
    </citation>
    <scope>NUCLEOTIDE SEQUENCE [LARGE SCALE GENOMIC DNA]</scope>
    <source>
        <strain evidence="6 7">DSM 11589</strain>
    </source>
</reference>
<dbReference type="GO" id="GO:0003700">
    <property type="term" value="F:DNA-binding transcription factor activity"/>
    <property type="evidence" value="ECO:0007669"/>
    <property type="project" value="InterPro"/>
</dbReference>
<dbReference type="EMBL" id="FTOA01000006">
    <property type="protein sequence ID" value="SIT05539.1"/>
    <property type="molecule type" value="Genomic_DNA"/>
</dbReference>
<protein>
    <submittedName>
        <fullName evidence="6">DNA-binding transcriptional regulator, LysR family</fullName>
    </submittedName>
</protein>
<dbReference type="Pfam" id="PF00126">
    <property type="entry name" value="HTH_1"/>
    <property type="match status" value="1"/>
</dbReference>
<sequence>MPSEDQHALDRLTQDLDWNLLRTFMVIVQEGGITAAAARLYLTQPAVSLALKRLEERLGRQLIERGGGTFRVTAAGEVLFSEVVEVYGAISRFGALIRDVQDDISGHVRILMTSRIQTALLDDLLRLFHQRHPQVTFRIDIMASADVHVALQQRVGTLGICLLREPIPGLTSEVFIHQTYRLYCGPDHRLFGRTGIDIAELRHENFVSFTSDQIDGALSPLALFRAREGFAGRVVGSSANLEEIRRLIVCGLGIGPLPEHIAAQDVAEGHLWPLPPDEGIAPIDVHIVWNPQGRYNRAERAFLTELLGQVQDMPPQQRLPTLRYRD</sequence>
<dbReference type="InterPro" id="IPR036390">
    <property type="entry name" value="WH_DNA-bd_sf"/>
</dbReference>
<dbReference type="AlphaFoldDB" id="A0A1N7P533"/>
<evidence type="ECO:0000313" key="6">
    <source>
        <dbReference type="EMBL" id="SIT05539.1"/>
    </source>
</evidence>
<dbReference type="OrthoDB" id="7506954at2"/>
<evidence type="ECO:0000313" key="7">
    <source>
        <dbReference type="Proteomes" id="UP000185678"/>
    </source>
</evidence>
<dbReference type="PANTHER" id="PTHR30419:SF8">
    <property type="entry name" value="NITROGEN ASSIMILATION TRANSCRIPTIONAL ACTIVATOR-RELATED"/>
    <property type="match status" value="1"/>
</dbReference>
<dbReference type="PRINTS" id="PR00039">
    <property type="entry name" value="HTHLYSR"/>
</dbReference>
<dbReference type="Gene3D" id="1.10.10.10">
    <property type="entry name" value="Winged helix-like DNA-binding domain superfamily/Winged helix DNA-binding domain"/>
    <property type="match status" value="1"/>
</dbReference>
<dbReference type="RefSeq" id="WP_076401384.1">
    <property type="nucleotide sequence ID" value="NZ_FTOA01000006.1"/>
</dbReference>